<evidence type="ECO:0000313" key="8">
    <source>
        <dbReference type="EMBL" id="KJY69252.1"/>
    </source>
</evidence>
<evidence type="ECO:0000256" key="6">
    <source>
        <dbReference type="ARBA" id="ARBA00023125"/>
    </source>
</evidence>
<dbReference type="SMART" id="SM00345">
    <property type="entry name" value="HTH_GNTR"/>
    <property type="match status" value="1"/>
</dbReference>
<sequence>MNRYQQLAEQLKLQIENGIWRAGEKVPSVRMTSRNCSVSASTVLQAYQLLESQGWLLAKPQSGYFVTSIMERVPTPEPESKVVAPEFNDKLYEFLQSNSKADIALGSAFPDPQLFPLQSLNRHLASAGRKMPLNSVFDNMPPGNEALRRQIAQRYLKQGITVSHTDIVITSGAMEALNLGLQVVTQPGDTVIVEAPAFYGAIQAIERLNLKAIEVPVHPEIGLCLEKFERALKKHKVTACWLMPNFHNPTGASLSSANRQKVIELANQHQLAIVEDDVYSELYFGDRKPMPLKYWDQEDRVLLCGSLSKSLCPGYRVGWVVNGQFNERLQKLQLVSTLSGSVPVQEGVAHFLQYESLDNHLRKLRKELSARQQAFVEVVKRHFPQGTKVSQPQGGYFIWLELSKNVDTYLLYQTLQKRGITIAYGRLFSSREQFQNCVRLNASYPMTSELEQTVIEIANAITD</sequence>
<evidence type="ECO:0000256" key="7">
    <source>
        <dbReference type="ARBA" id="ARBA00023163"/>
    </source>
</evidence>
<dbReference type="PANTHER" id="PTHR46577">
    <property type="entry name" value="HTH-TYPE TRANSCRIPTIONAL REGULATORY PROTEIN GABR"/>
    <property type="match status" value="1"/>
</dbReference>
<reference evidence="8" key="1">
    <citation type="journal article" date="2015" name="BMC Genomics">
        <title>Genome mining reveals unlocked bioactive potential of marine Gram-negative bacteria.</title>
        <authorList>
            <person name="Machado H."/>
            <person name="Sonnenschein E.C."/>
            <person name="Melchiorsen J."/>
            <person name="Gram L."/>
        </authorList>
    </citation>
    <scope>NUCLEOTIDE SEQUENCE</scope>
    <source>
        <strain evidence="8">S2052</strain>
    </source>
</reference>
<evidence type="ECO:0000256" key="5">
    <source>
        <dbReference type="ARBA" id="ARBA00023015"/>
    </source>
</evidence>
<dbReference type="InterPro" id="IPR015424">
    <property type="entry name" value="PyrdxlP-dep_Trfase"/>
</dbReference>
<dbReference type="Gene3D" id="3.90.1150.10">
    <property type="entry name" value="Aspartate Aminotransferase, domain 1"/>
    <property type="match status" value="1"/>
</dbReference>
<dbReference type="SUPFAM" id="SSF53383">
    <property type="entry name" value="PLP-dependent transferases"/>
    <property type="match status" value="1"/>
</dbReference>
<organism evidence="8">
    <name type="scientific">Vibrio coralliilyticus</name>
    <dbReference type="NCBI Taxonomy" id="190893"/>
    <lineage>
        <taxon>Bacteria</taxon>
        <taxon>Pseudomonadati</taxon>
        <taxon>Pseudomonadota</taxon>
        <taxon>Gammaproteobacteria</taxon>
        <taxon>Vibrionales</taxon>
        <taxon>Vibrionaceae</taxon>
        <taxon>Vibrio</taxon>
    </lineage>
</organism>
<evidence type="ECO:0000256" key="2">
    <source>
        <dbReference type="ARBA" id="ARBA00022576"/>
    </source>
</evidence>
<comment type="caution">
    <text evidence="8">The sequence shown here is derived from an EMBL/GenBank/DDBJ whole genome shotgun (WGS) entry which is preliminary data.</text>
</comment>
<gene>
    <name evidence="8" type="ORF">TW71_18440</name>
</gene>
<dbReference type="GO" id="GO:0003677">
    <property type="term" value="F:DNA binding"/>
    <property type="evidence" value="ECO:0007669"/>
    <property type="project" value="UniProtKB-KW"/>
</dbReference>
<keyword evidence="6" id="KW-0238">DNA-binding</keyword>
<dbReference type="PROSITE" id="PS50949">
    <property type="entry name" value="HTH_GNTR"/>
    <property type="match status" value="1"/>
</dbReference>
<keyword evidence="2" id="KW-0032">Aminotransferase</keyword>
<dbReference type="AlphaFoldDB" id="A0A837G2J7"/>
<dbReference type="InterPro" id="IPR000524">
    <property type="entry name" value="Tscrpt_reg_HTH_GntR"/>
</dbReference>
<dbReference type="Gene3D" id="3.40.640.10">
    <property type="entry name" value="Type I PLP-dependent aspartate aminotransferase-like (Major domain)"/>
    <property type="match status" value="1"/>
</dbReference>
<keyword evidence="3" id="KW-0808">Transferase</keyword>
<protein>
    <submittedName>
        <fullName evidence="8">GntR family transcriptional regulator</fullName>
    </submittedName>
</protein>
<dbReference type="InterPro" id="IPR036388">
    <property type="entry name" value="WH-like_DNA-bd_sf"/>
</dbReference>
<dbReference type="FunFam" id="3.40.640.10:FF:000023">
    <property type="entry name" value="Transcriptional regulator, GntR family"/>
    <property type="match status" value="1"/>
</dbReference>
<keyword evidence="7" id="KW-0804">Transcription</keyword>
<dbReference type="PANTHER" id="PTHR46577:SF2">
    <property type="entry name" value="TRANSCRIPTIONAL REGULATORY PROTEIN"/>
    <property type="match status" value="1"/>
</dbReference>
<keyword evidence="4" id="KW-0663">Pyridoxal phosphate</keyword>
<keyword evidence="5" id="KW-0805">Transcription regulation</keyword>
<dbReference type="EMBL" id="JXXR01000020">
    <property type="protein sequence ID" value="KJY69252.1"/>
    <property type="molecule type" value="Genomic_DNA"/>
</dbReference>
<comment type="similarity">
    <text evidence="1">In the C-terminal section; belongs to the class-I pyridoxal-phosphate-dependent aminotransferase family.</text>
</comment>
<dbReference type="Pfam" id="PF00392">
    <property type="entry name" value="GntR"/>
    <property type="match status" value="1"/>
</dbReference>
<dbReference type="CDD" id="cd07377">
    <property type="entry name" value="WHTH_GntR"/>
    <property type="match status" value="1"/>
</dbReference>
<dbReference type="RefSeq" id="WP_045986888.1">
    <property type="nucleotide sequence ID" value="NZ_CP063051.1"/>
</dbReference>
<evidence type="ECO:0000256" key="4">
    <source>
        <dbReference type="ARBA" id="ARBA00022898"/>
    </source>
</evidence>
<evidence type="ECO:0000256" key="1">
    <source>
        <dbReference type="ARBA" id="ARBA00005384"/>
    </source>
</evidence>
<dbReference type="Gene3D" id="1.10.10.10">
    <property type="entry name" value="Winged helix-like DNA-binding domain superfamily/Winged helix DNA-binding domain"/>
    <property type="match status" value="1"/>
</dbReference>
<dbReference type="Pfam" id="PF00155">
    <property type="entry name" value="Aminotran_1_2"/>
    <property type="match status" value="1"/>
</dbReference>
<dbReference type="InterPro" id="IPR015422">
    <property type="entry name" value="PyrdxlP-dep_Trfase_small"/>
</dbReference>
<dbReference type="GO" id="GO:0008483">
    <property type="term" value="F:transaminase activity"/>
    <property type="evidence" value="ECO:0007669"/>
    <property type="project" value="UniProtKB-KW"/>
</dbReference>
<dbReference type="InterPro" id="IPR036390">
    <property type="entry name" value="WH_DNA-bd_sf"/>
</dbReference>
<dbReference type="InterPro" id="IPR004839">
    <property type="entry name" value="Aminotransferase_I/II_large"/>
</dbReference>
<name>A0A837G2J7_9VIBR</name>
<dbReference type="InterPro" id="IPR051446">
    <property type="entry name" value="HTH_trans_reg/aminotransferase"/>
</dbReference>
<dbReference type="GO" id="GO:0003700">
    <property type="term" value="F:DNA-binding transcription factor activity"/>
    <property type="evidence" value="ECO:0007669"/>
    <property type="project" value="InterPro"/>
</dbReference>
<dbReference type="GO" id="GO:0030170">
    <property type="term" value="F:pyridoxal phosphate binding"/>
    <property type="evidence" value="ECO:0007669"/>
    <property type="project" value="InterPro"/>
</dbReference>
<evidence type="ECO:0000256" key="3">
    <source>
        <dbReference type="ARBA" id="ARBA00022679"/>
    </source>
</evidence>
<dbReference type="SUPFAM" id="SSF46785">
    <property type="entry name" value="Winged helix' DNA-binding domain"/>
    <property type="match status" value="1"/>
</dbReference>
<accession>A0A837G2J7</accession>
<dbReference type="InterPro" id="IPR015421">
    <property type="entry name" value="PyrdxlP-dep_Trfase_major"/>
</dbReference>
<dbReference type="CDD" id="cd00609">
    <property type="entry name" value="AAT_like"/>
    <property type="match status" value="1"/>
</dbReference>
<proteinExistence type="inferred from homology"/>